<feature type="transmembrane region" description="Helical" evidence="4">
    <location>
        <begin position="172"/>
        <end position="199"/>
    </location>
</feature>
<evidence type="ECO:0000256" key="4">
    <source>
        <dbReference type="SAM" id="Phobius"/>
    </source>
</evidence>
<keyword evidence="4" id="KW-0472">Membrane</keyword>
<dbReference type="PANTHER" id="PTHR44227">
    <property type="match status" value="1"/>
</dbReference>
<dbReference type="SUPFAM" id="SSF48452">
    <property type="entry name" value="TPR-like"/>
    <property type="match status" value="1"/>
</dbReference>
<feature type="transmembrane region" description="Helical" evidence="4">
    <location>
        <begin position="137"/>
        <end position="160"/>
    </location>
</feature>
<feature type="transmembrane region" description="Helical" evidence="4">
    <location>
        <begin position="50"/>
        <end position="70"/>
    </location>
</feature>
<dbReference type="InterPro" id="IPR019734">
    <property type="entry name" value="TPR_rpt"/>
</dbReference>
<organism evidence="5 6">
    <name type="scientific">Candidatus Blackburnbacteria bacterium RIFCSPLOWO2_01_FULL_40_20</name>
    <dbReference type="NCBI Taxonomy" id="1797519"/>
    <lineage>
        <taxon>Bacteria</taxon>
        <taxon>Candidatus Blackburniibacteriota</taxon>
    </lineage>
</organism>
<protein>
    <submittedName>
        <fullName evidence="5">Uncharacterized protein</fullName>
    </submittedName>
</protein>
<comment type="caution">
    <text evidence="5">The sequence shown here is derived from an EMBL/GenBank/DDBJ whole genome shotgun (WGS) entry which is preliminary data.</text>
</comment>
<gene>
    <name evidence="5" type="ORF">A3A77_01465</name>
</gene>
<dbReference type="InterPro" id="IPR052346">
    <property type="entry name" value="O-mannosyl-transferase_TMTC"/>
</dbReference>
<dbReference type="Pfam" id="PF13432">
    <property type="entry name" value="TPR_16"/>
    <property type="match status" value="1"/>
</dbReference>
<evidence type="ECO:0000313" key="6">
    <source>
        <dbReference type="Proteomes" id="UP000178659"/>
    </source>
</evidence>
<dbReference type="InterPro" id="IPR011990">
    <property type="entry name" value="TPR-like_helical_dom_sf"/>
</dbReference>
<evidence type="ECO:0000256" key="3">
    <source>
        <dbReference type="PROSITE-ProRule" id="PRU00339"/>
    </source>
</evidence>
<feature type="transmembrane region" description="Helical" evidence="4">
    <location>
        <begin position="380"/>
        <end position="399"/>
    </location>
</feature>
<feature type="repeat" description="TPR" evidence="3">
    <location>
        <begin position="460"/>
        <end position="493"/>
    </location>
</feature>
<feature type="transmembrane region" description="Helical" evidence="4">
    <location>
        <begin position="90"/>
        <end position="111"/>
    </location>
</feature>
<feature type="repeat" description="TPR" evidence="3">
    <location>
        <begin position="426"/>
        <end position="459"/>
    </location>
</feature>
<feature type="transmembrane region" description="Helical" evidence="4">
    <location>
        <begin position="316"/>
        <end position="334"/>
    </location>
</feature>
<name>A0A1G1VCT8_9BACT</name>
<dbReference type="EMBL" id="MHCC01000018">
    <property type="protein sequence ID" value="OGY13224.1"/>
    <property type="molecule type" value="Genomic_DNA"/>
</dbReference>
<feature type="transmembrane region" description="Helical" evidence="4">
    <location>
        <begin position="346"/>
        <end position="368"/>
    </location>
</feature>
<dbReference type="PROSITE" id="PS50005">
    <property type="entry name" value="TPR"/>
    <property type="match status" value="2"/>
</dbReference>
<feature type="transmembrane region" description="Helical" evidence="4">
    <location>
        <begin position="12"/>
        <end position="30"/>
    </location>
</feature>
<dbReference type="Proteomes" id="UP000178659">
    <property type="component" value="Unassembled WGS sequence"/>
</dbReference>
<reference evidence="5 6" key="1">
    <citation type="journal article" date="2016" name="Nat. Commun.">
        <title>Thousands of microbial genomes shed light on interconnected biogeochemical processes in an aquifer system.</title>
        <authorList>
            <person name="Anantharaman K."/>
            <person name="Brown C.T."/>
            <person name="Hug L.A."/>
            <person name="Sharon I."/>
            <person name="Castelle C.J."/>
            <person name="Probst A.J."/>
            <person name="Thomas B.C."/>
            <person name="Singh A."/>
            <person name="Wilkins M.J."/>
            <person name="Karaoz U."/>
            <person name="Brodie E.L."/>
            <person name="Williams K.H."/>
            <person name="Hubbard S.S."/>
            <person name="Banfield J.F."/>
        </authorList>
    </citation>
    <scope>NUCLEOTIDE SEQUENCE [LARGE SCALE GENOMIC DNA]</scope>
</reference>
<accession>A0A1G1VCT8</accession>
<feature type="transmembrane region" description="Helical" evidence="4">
    <location>
        <begin position="284"/>
        <end position="304"/>
    </location>
</feature>
<evidence type="ECO:0000256" key="1">
    <source>
        <dbReference type="ARBA" id="ARBA00022737"/>
    </source>
</evidence>
<evidence type="ECO:0000256" key="2">
    <source>
        <dbReference type="ARBA" id="ARBA00022803"/>
    </source>
</evidence>
<dbReference type="SMART" id="SM00028">
    <property type="entry name" value="TPR"/>
    <property type="match status" value="3"/>
</dbReference>
<dbReference type="Gene3D" id="1.25.40.10">
    <property type="entry name" value="Tetratricopeptide repeat domain"/>
    <property type="match status" value="1"/>
</dbReference>
<evidence type="ECO:0000313" key="5">
    <source>
        <dbReference type="EMBL" id="OGY13224.1"/>
    </source>
</evidence>
<keyword evidence="2 3" id="KW-0802">TPR repeat</keyword>
<keyword evidence="4" id="KW-0812">Transmembrane</keyword>
<keyword evidence="1" id="KW-0677">Repeat</keyword>
<dbReference type="AlphaFoldDB" id="A0A1G1VCT8"/>
<feature type="transmembrane region" description="Helical" evidence="4">
    <location>
        <begin position="244"/>
        <end position="264"/>
    </location>
</feature>
<dbReference type="PANTHER" id="PTHR44227:SF3">
    <property type="entry name" value="PROTEIN O-MANNOSYL-TRANSFERASE TMTC4"/>
    <property type="match status" value="1"/>
</dbReference>
<feature type="transmembrane region" description="Helical" evidence="4">
    <location>
        <begin position="205"/>
        <end position="224"/>
    </location>
</feature>
<sequence>MQWFGKKSRTIIILLGILVYSNSLFNGFVWDDETQILNNGLVHSIANLPTFFAGSTFGTGGAGGLGGIYYKPLMSTTFSLIYSIFGQQAFFFHLVQLGLHIANAYLVFLLFNKLLRREISLFLSVIFLVHPFNTESVVYVSAMQDVLFTFFGLLSFYFLLKGIKLLKEYILVFGLLLFSMLSKETGVVFLFSSLFFSFIYKRSQFIKSLLAATSVMSIYLLLRLGVANVPFTTQHLSPITRVDLLTRLMTLPKIVYFYVSNFVFPYDLAIDQQWIVDKISLGEFYIPLAVMLVFGILTFGFLLHLIKVNDKVGVKVYLFFLSILIFGLGAHLQIFPLDMTVADRWFYLPMIGVLGMVGVLISCVPKFIGISLGSLPKPLPRWNVVLVILVAFLITALSARSVARNFQWKDGLTLFSNDIKISKNAFDLENNLGVELFRVGRYEEAEEHFRKSTVLAPYWWSNWNGLGAIYERQSEFDRAIESYKKAVDNGVDSLAFENLANLLFLKKGSYESQEFVSNAVLKLPYNPRLWLLLALSEYDLGNKEAALIAAKNAYNLSPSDQTYYVYSTILQGKKLDIK</sequence>
<keyword evidence="4" id="KW-1133">Transmembrane helix</keyword>
<proteinExistence type="predicted"/>